<feature type="transmembrane region" description="Helical" evidence="6">
    <location>
        <begin position="243"/>
        <end position="262"/>
    </location>
</feature>
<organism evidence="8 9">
    <name type="scientific">Octopus sinensis</name>
    <name type="common">East Asian common octopus</name>
    <dbReference type="NCBI Taxonomy" id="2607531"/>
    <lineage>
        <taxon>Eukaryota</taxon>
        <taxon>Metazoa</taxon>
        <taxon>Spiralia</taxon>
        <taxon>Lophotrochozoa</taxon>
        <taxon>Mollusca</taxon>
        <taxon>Cephalopoda</taxon>
        <taxon>Coleoidea</taxon>
        <taxon>Octopodiformes</taxon>
        <taxon>Octopoda</taxon>
        <taxon>Incirrata</taxon>
        <taxon>Octopodidae</taxon>
        <taxon>Octopus</taxon>
    </lineage>
</organism>
<accession>A0A6P7SXL0</accession>
<evidence type="ECO:0000256" key="4">
    <source>
        <dbReference type="ARBA" id="ARBA00023136"/>
    </source>
</evidence>
<feature type="compositionally biased region" description="Polar residues" evidence="5">
    <location>
        <begin position="311"/>
        <end position="324"/>
    </location>
</feature>
<keyword evidence="2 6" id="KW-0812">Transmembrane</keyword>
<evidence type="ECO:0000256" key="3">
    <source>
        <dbReference type="ARBA" id="ARBA00022989"/>
    </source>
</evidence>
<proteinExistence type="predicted"/>
<comment type="subcellular location">
    <subcellularLocation>
        <location evidence="1">Membrane</location>
        <topology evidence="1">Multi-pass membrane protein</topology>
    </subcellularLocation>
</comment>
<dbReference type="GO" id="GO:0016020">
    <property type="term" value="C:membrane"/>
    <property type="evidence" value="ECO:0007669"/>
    <property type="project" value="UniProtKB-SubCell"/>
</dbReference>
<reference evidence="9" key="1">
    <citation type="submission" date="2025-08" db="UniProtKB">
        <authorList>
            <consortium name="RefSeq"/>
        </authorList>
    </citation>
    <scope>IDENTIFICATION</scope>
</reference>
<dbReference type="Gene3D" id="1.20.1250.20">
    <property type="entry name" value="MFS general substrate transporter like domains"/>
    <property type="match status" value="1"/>
</dbReference>
<name>A0A6P7SXL0_9MOLL</name>
<feature type="transmembrane region" description="Helical" evidence="6">
    <location>
        <begin position="511"/>
        <end position="535"/>
    </location>
</feature>
<dbReference type="InterPro" id="IPR011701">
    <property type="entry name" value="MFS"/>
</dbReference>
<dbReference type="PROSITE" id="PS50850">
    <property type="entry name" value="MFS"/>
    <property type="match status" value="1"/>
</dbReference>
<evidence type="ECO:0000259" key="7">
    <source>
        <dbReference type="PROSITE" id="PS50850"/>
    </source>
</evidence>
<feature type="domain" description="Major facilitator superfamily (MFS) profile" evidence="7">
    <location>
        <begin position="63"/>
        <end position="539"/>
    </location>
</feature>
<gene>
    <name evidence="9" type="primary">LOC115217510</name>
</gene>
<dbReference type="SUPFAM" id="SSF103473">
    <property type="entry name" value="MFS general substrate transporter"/>
    <property type="match status" value="1"/>
</dbReference>
<feature type="transmembrane region" description="Helical" evidence="6">
    <location>
        <begin position="160"/>
        <end position="180"/>
    </location>
</feature>
<feature type="transmembrane region" description="Helical" evidence="6">
    <location>
        <begin position="391"/>
        <end position="413"/>
    </location>
</feature>
<evidence type="ECO:0000256" key="2">
    <source>
        <dbReference type="ARBA" id="ARBA00022692"/>
    </source>
</evidence>
<evidence type="ECO:0000256" key="6">
    <source>
        <dbReference type="SAM" id="Phobius"/>
    </source>
</evidence>
<keyword evidence="8" id="KW-1185">Reference proteome</keyword>
<evidence type="ECO:0000256" key="5">
    <source>
        <dbReference type="SAM" id="MobiDB-lite"/>
    </source>
</evidence>
<feature type="region of interest" description="Disordered" evidence="5">
    <location>
        <begin position="311"/>
        <end position="338"/>
    </location>
</feature>
<evidence type="ECO:0000313" key="8">
    <source>
        <dbReference type="Proteomes" id="UP000515154"/>
    </source>
</evidence>
<dbReference type="RefSeq" id="XP_029643089.1">
    <property type="nucleotide sequence ID" value="XM_029787229.2"/>
</dbReference>
<keyword evidence="4 6" id="KW-0472">Membrane</keyword>
<dbReference type="PANTHER" id="PTHR24064">
    <property type="entry name" value="SOLUTE CARRIER FAMILY 22 MEMBER"/>
    <property type="match status" value="1"/>
</dbReference>
<dbReference type="AlphaFoldDB" id="A0A6P7SXL0"/>
<sequence>MKSSEIDVDGIIRALGESTFFHTTQCILICASQLLATTNSFFYIFFAITPEYKCNNLTDSQFNQYNISINEVSLTYDKCSIHINNDEGNTTENQTLNCLNGYYYTTPADMSIVSEWDLVCNKGGLAESTQTVFILGQVISGLMSPYLIERFGRKPIRVSSNFMLILFNLVAAFSPFYWTFAIMRFFTGVLRETYVISSITLVCELYPKEKRIIMSGLFMFIWNIYSTSTGFIAYMLKDYGWNTYFLLNAVLSGYFIIDFFFLEESVRWLFANSKMKAAEKIIRKAAKQNKVDFDEIWCRFVKDTVLPETDGQVNETSLQSRSSEPSPPVTAVVDHTQPQSEEESSVFVKLLTIFKSPYLRKVTIVVSIECAVNTASQNMIIFMMEVFDGNIYINMSIFYFLAIITVGLAAALAKRFGHKFSLTCFKTGVAVCIISASLIKIWAEDSESMEYVFLALYLVSAAGLNAATANDYIYTSELYPTQIRSAGNGFATTFMRSVCMIAPYFKLLALAIPWAPGIIIGIASLCSTVMLRVCLPETGNRVLPQTIEEVNKMEQENKKNSVKIQ</sequence>
<dbReference type="Pfam" id="PF07690">
    <property type="entry name" value="MFS_1"/>
    <property type="match status" value="1"/>
</dbReference>
<dbReference type="GO" id="GO:0022857">
    <property type="term" value="F:transmembrane transporter activity"/>
    <property type="evidence" value="ECO:0007669"/>
    <property type="project" value="InterPro"/>
</dbReference>
<dbReference type="KEGG" id="osn:115217510"/>
<evidence type="ECO:0000313" key="9">
    <source>
        <dbReference type="RefSeq" id="XP_029643089.1"/>
    </source>
</evidence>
<dbReference type="InterPro" id="IPR020846">
    <property type="entry name" value="MFS_dom"/>
</dbReference>
<feature type="transmembrane region" description="Helical" evidence="6">
    <location>
        <begin position="212"/>
        <end position="236"/>
    </location>
</feature>
<feature type="transmembrane region" description="Helical" evidence="6">
    <location>
        <begin position="451"/>
        <end position="474"/>
    </location>
</feature>
<protein>
    <submittedName>
        <fullName evidence="9">Solute carrier family 22 member 8-like</fullName>
    </submittedName>
</protein>
<keyword evidence="3 6" id="KW-1133">Transmembrane helix</keyword>
<dbReference type="Proteomes" id="UP000515154">
    <property type="component" value="Linkage group LG11"/>
</dbReference>
<evidence type="ECO:0000256" key="1">
    <source>
        <dbReference type="ARBA" id="ARBA00004141"/>
    </source>
</evidence>
<feature type="transmembrane region" description="Helical" evidence="6">
    <location>
        <begin position="420"/>
        <end position="439"/>
    </location>
</feature>
<dbReference type="InterPro" id="IPR036259">
    <property type="entry name" value="MFS_trans_sf"/>
</dbReference>